<reference evidence="1 2" key="2">
    <citation type="journal article" date="2022" name="Mol. Ecol. Resour.">
        <title>The genomes of chicory, endive, great burdock and yacon provide insights into Asteraceae paleo-polyploidization history and plant inulin production.</title>
        <authorList>
            <person name="Fan W."/>
            <person name="Wang S."/>
            <person name="Wang H."/>
            <person name="Wang A."/>
            <person name="Jiang F."/>
            <person name="Liu H."/>
            <person name="Zhao H."/>
            <person name="Xu D."/>
            <person name="Zhang Y."/>
        </authorList>
    </citation>
    <scope>NUCLEOTIDE SEQUENCE [LARGE SCALE GENOMIC DNA]</scope>
    <source>
        <strain evidence="2">cv. Yunnan</strain>
        <tissue evidence="1">Leaves</tissue>
    </source>
</reference>
<name>A0ACB9K4Q8_9ASTR</name>
<protein>
    <submittedName>
        <fullName evidence="1">Uncharacterized protein</fullName>
    </submittedName>
</protein>
<evidence type="ECO:0000313" key="2">
    <source>
        <dbReference type="Proteomes" id="UP001056120"/>
    </source>
</evidence>
<reference evidence="2" key="1">
    <citation type="journal article" date="2022" name="Mol. Ecol. Resour.">
        <title>The genomes of chicory, endive, great burdock and yacon provide insights into Asteraceae palaeo-polyploidization history and plant inulin production.</title>
        <authorList>
            <person name="Fan W."/>
            <person name="Wang S."/>
            <person name="Wang H."/>
            <person name="Wang A."/>
            <person name="Jiang F."/>
            <person name="Liu H."/>
            <person name="Zhao H."/>
            <person name="Xu D."/>
            <person name="Zhang Y."/>
        </authorList>
    </citation>
    <scope>NUCLEOTIDE SEQUENCE [LARGE SCALE GENOMIC DNA]</scope>
    <source>
        <strain evidence="2">cv. Yunnan</strain>
    </source>
</reference>
<keyword evidence="2" id="KW-1185">Reference proteome</keyword>
<dbReference type="EMBL" id="CM042018">
    <property type="protein sequence ID" value="KAI3827179.1"/>
    <property type="molecule type" value="Genomic_DNA"/>
</dbReference>
<dbReference type="Proteomes" id="UP001056120">
    <property type="component" value="Linkage Group LG01"/>
</dbReference>
<sequence>MHHLKQLLAVHQDQLRILQKPSNLLKGLSLDSQSKTLEVSEPAKKNSEEYSYYLQRSRNIATSDAIKLYKEVNPSGERTFGVLTKLDPMDRGINALDVLEGRAYRLQQPWVGIVNRHRLISTKILI</sequence>
<comment type="caution">
    <text evidence="1">The sequence shown here is derived from an EMBL/GenBank/DDBJ whole genome shotgun (WGS) entry which is preliminary data.</text>
</comment>
<organism evidence="1 2">
    <name type="scientific">Smallanthus sonchifolius</name>
    <dbReference type="NCBI Taxonomy" id="185202"/>
    <lineage>
        <taxon>Eukaryota</taxon>
        <taxon>Viridiplantae</taxon>
        <taxon>Streptophyta</taxon>
        <taxon>Embryophyta</taxon>
        <taxon>Tracheophyta</taxon>
        <taxon>Spermatophyta</taxon>
        <taxon>Magnoliopsida</taxon>
        <taxon>eudicotyledons</taxon>
        <taxon>Gunneridae</taxon>
        <taxon>Pentapetalae</taxon>
        <taxon>asterids</taxon>
        <taxon>campanulids</taxon>
        <taxon>Asterales</taxon>
        <taxon>Asteraceae</taxon>
        <taxon>Asteroideae</taxon>
        <taxon>Heliantheae alliance</taxon>
        <taxon>Millerieae</taxon>
        <taxon>Smallanthus</taxon>
    </lineage>
</organism>
<evidence type="ECO:0000313" key="1">
    <source>
        <dbReference type="EMBL" id="KAI3827179.1"/>
    </source>
</evidence>
<gene>
    <name evidence="1" type="ORF">L1987_01250</name>
</gene>
<proteinExistence type="predicted"/>
<accession>A0ACB9K4Q8</accession>